<dbReference type="AlphaFoldDB" id="A0AAW9K169"/>
<dbReference type="RefSeq" id="WP_057000629.1">
    <property type="nucleotide sequence ID" value="NZ_CBCPHT010000004.1"/>
</dbReference>
<accession>A0AAW9K169</accession>
<organism evidence="1 2">
    <name type="scientific">Carnobacterium maltaromaticum</name>
    <name type="common">Carnobacterium piscicola</name>
    <dbReference type="NCBI Taxonomy" id="2751"/>
    <lineage>
        <taxon>Bacteria</taxon>
        <taxon>Bacillati</taxon>
        <taxon>Bacillota</taxon>
        <taxon>Bacilli</taxon>
        <taxon>Lactobacillales</taxon>
        <taxon>Carnobacteriaceae</taxon>
        <taxon>Carnobacterium</taxon>
    </lineage>
</organism>
<reference evidence="1" key="1">
    <citation type="submission" date="2023-08" db="EMBL/GenBank/DDBJ databases">
        <title>Genomic characterization of piscicolin 126 produced by Carnobacterium maltaromaticum CM22 strain isolated from salmon (Salmo salar).</title>
        <authorList>
            <person name="Gonzalez-Gragera E."/>
            <person name="Garcia-Lopez J.D."/>
            <person name="Teso-Perez C."/>
            <person name="Gimenez-Hernandez I."/>
            <person name="Peralta-Sanchez J.M."/>
            <person name="Valdivia E."/>
            <person name="Montalban-Lopez M."/>
            <person name="Martin-Platero A.M."/>
            <person name="Banos A."/>
            <person name="Martinez-Bueno M."/>
        </authorList>
    </citation>
    <scope>NUCLEOTIDE SEQUENCE</scope>
    <source>
        <strain evidence="1">CM22</strain>
    </source>
</reference>
<dbReference type="Proteomes" id="UP001290462">
    <property type="component" value="Unassembled WGS sequence"/>
</dbReference>
<sequence>MLILKAEIKHNLVKSNGTPAKILDIQGTNFFQPMILLNQQLFAGRYLITSCQIVPGVTYLMEIGLEALTTNRDVEKIISKNASFDIFEKELKVGSGKLLDYWFDQNPQLFDIEIVHS</sequence>
<name>A0AAW9K169_CARML</name>
<gene>
    <name evidence="1" type="ORF">RAK27_00500</name>
</gene>
<evidence type="ECO:0000313" key="2">
    <source>
        <dbReference type="Proteomes" id="UP001290462"/>
    </source>
</evidence>
<evidence type="ECO:0000313" key="1">
    <source>
        <dbReference type="EMBL" id="MDZ5757131.1"/>
    </source>
</evidence>
<comment type="caution">
    <text evidence="1">The sequence shown here is derived from an EMBL/GenBank/DDBJ whole genome shotgun (WGS) entry which is preliminary data.</text>
</comment>
<proteinExistence type="predicted"/>
<protein>
    <submittedName>
        <fullName evidence="1">Uncharacterized protein</fullName>
    </submittedName>
</protein>
<dbReference type="EMBL" id="JAVBVO010000001">
    <property type="protein sequence ID" value="MDZ5757131.1"/>
    <property type="molecule type" value="Genomic_DNA"/>
</dbReference>